<evidence type="ECO:0000256" key="6">
    <source>
        <dbReference type="ARBA" id="ARBA00022737"/>
    </source>
</evidence>
<dbReference type="GO" id="GO:0016740">
    <property type="term" value="F:transferase activity"/>
    <property type="evidence" value="ECO:0007669"/>
    <property type="project" value="UniProtKB-KW"/>
</dbReference>
<gene>
    <name evidence="9" type="ORF">ACFQPB_13075</name>
</gene>
<dbReference type="Gene3D" id="3.40.50.2000">
    <property type="entry name" value="Glycogen Phosphorylase B"/>
    <property type="match status" value="1"/>
</dbReference>
<protein>
    <recommendedName>
        <fullName evidence="3">protein O-GlcNAc transferase</fullName>
        <ecNumber evidence="3">2.4.1.255</ecNumber>
    </recommendedName>
</protein>
<proteinExistence type="inferred from homology"/>
<dbReference type="InterPro" id="IPR029489">
    <property type="entry name" value="OGT/SEC/SPY_C"/>
</dbReference>
<comment type="similarity">
    <text evidence="2">Belongs to the glycosyltransferase 41 family. O-GlcNAc transferase subfamily.</text>
</comment>
<evidence type="ECO:0000256" key="3">
    <source>
        <dbReference type="ARBA" id="ARBA00011970"/>
    </source>
</evidence>
<dbReference type="EMBL" id="JBHTCA010000008">
    <property type="protein sequence ID" value="MFC7409798.1"/>
    <property type="molecule type" value="Genomic_DNA"/>
</dbReference>
<accession>A0ABW2QML9</accession>
<evidence type="ECO:0000259" key="8">
    <source>
        <dbReference type="Pfam" id="PF13844"/>
    </source>
</evidence>
<keyword evidence="5 9" id="KW-0808">Transferase</keyword>
<keyword evidence="10" id="KW-1185">Reference proteome</keyword>
<evidence type="ECO:0000256" key="7">
    <source>
        <dbReference type="ARBA" id="ARBA00022803"/>
    </source>
</evidence>
<evidence type="ECO:0000256" key="1">
    <source>
        <dbReference type="ARBA" id="ARBA00004922"/>
    </source>
</evidence>
<dbReference type="EC" id="2.4.1.255" evidence="3"/>
<dbReference type="InterPro" id="IPR011990">
    <property type="entry name" value="TPR-like_helical_dom_sf"/>
</dbReference>
<dbReference type="SMART" id="SM00028">
    <property type="entry name" value="TPR"/>
    <property type="match status" value="3"/>
</dbReference>
<dbReference type="PANTHER" id="PTHR44835:SF1">
    <property type="entry name" value="PROTEIN O-GLCNAC TRANSFERASE"/>
    <property type="match status" value="1"/>
</dbReference>
<dbReference type="PANTHER" id="PTHR44835">
    <property type="entry name" value="UDP-N-ACETYLGLUCOSAMINE--PEPTIDE N-ACETYLGLUCOSAMINYLTRANSFERASE SPINDLY-RELATED"/>
    <property type="match status" value="1"/>
</dbReference>
<dbReference type="SUPFAM" id="SSF53756">
    <property type="entry name" value="UDP-Glycosyltransferase/glycogen phosphorylase"/>
    <property type="match status" value="1"/>
</dbReference>
<feature type="domain" description="O-GlcNAc transferase C-terminal" evidence="8">
    <location>
        <begin position="144"/>
        <end position="294"/>
    </location>
</feature>
<comment type="pathway">
    <text evidence="1">Protein modification; protein glycosylation.</text>
</comment>
<evidence type="ECO:0000313" key="9">
    <source>
        <dbReference type="EMBL" id="MFC7409798.1"/>
    </source>
</evidence>
<dbReference type="Proteomes" id="UP001596501">
    <property type="component" value="Unassembled WGS sequence"/>
</dbReference>
<name>A0ABW2QML9_9BURK</name>
<evidence type="ECO:0000256" key="4">
    <source>
        <dbReference type="ARBA" id="ARBA00022676"/>
    </source>
</evidence>
<dbReference type="InterPro" id="IPR051939">
    <property type="entry name" value="Glycosyltr_41/O-GlcNAc_trsf"/>
</dbReference>
<comment type="caution">
    <text evidence="9">The sequence shown here is derived from an EMBL/GenBank/DDBJ whole genome shotgun (WGS) entry which is preliminary data.</text>
</comment>
<keyword evidence="6" id="KW-0677">Repeat</keyword>
<reference evidence="10" key="1">
    <citation type="journal article" date="2019" name="Int. J. Syst. Evol. Microbiol.">
        <title>The Global Catalogue of Microorganisms (GCM) 10K type strain sequencing project: providing services to taxonomists for standard genome sequencing and annotation.</title>
        <authorList>
            <consortium name="The Broad Institute Genomics Platform"/>
            <consortium name="The Broad Institute Genome Sequencing Center for Infectious Disease"/>
            <person name="Wu L."/>
            <person name="Ma J."/>
        </authorList>
    </citation>
    <scope>NUCLEOTIDE SEQUENCE [LARGE SCALE GENOMIC DNA]</scope>
    <source>
        <strain evidence="10">CGMCC 1.12371</strain>
    </source>
</reference>
<dbReference type="Gene3D" id="3.40.50.11380">
    <property type="match status" value="1"/>
</dbReference>
<dbReference type="Gene3D" id="1.25.40.10">
    <property type="entry name" value="Tetratricopeptide repeat domain"/>
    <property type="match status" value="1"/>
</dbReference>
<dbReference type="Pfam" id="PF13844">
    <property type="entry name" value="Glyco_transf_41"/>
    <property type="match status" value="2"/>
</dbReference>
<dbReference type="RefSeq" id="WP_382223937.1">
    <property type="nucleotide sequence ID" value="NZ_JBHTCA010000008.1"/>
</dbReference>
<feature type="domain" description="O-GlcNAc transferase C-terminal" evidence="8">
    <location>
        <begin position="315"/>
        <end position="499"/>
    </location>
</feature>
<organism evidence="9 10">
    <name type="scientific">Hydrogenophaga atypica</name>
    <dbReference type="NCBI Taxonomy" id="249409"/>
    <lineage>
        <taxon>Bacteria</taxon>
        <taxon>Pseudomonadati</taxon>
        <taxon>Pseudomonadota</taxon>
        <taxon>Betaproteobacteria</taxon>
        <taxon>Burkholderiales</taxon>
        <taxon>Comamonadaceae</taxon>
        <taxon>Hydrogenophaga</taxon>
    </lineage>
</organism>
<evidence type="ECO:0000313" key="10">
    <source>
        <dbReference type="Proteomes" id="UP001596501"/>
    </source>
</evidence>
<keyword evidence="4" id="KW-0328">Glycosyltransferase</keyword>
<dbReference type="InterPro" id="IPR019734">
    <property type="entry name" value="TPR_rpt"/>
</dbReference>
<sequence length="645" mass="72693">MELARDHQALPLMERVCALRPGHFLVWLKYAQCCYRIQRHEEGYAAALKAEELAETNEQKSQALMQKAIHRRELGQVKEAVKDCEMSIALDPREIAVHTNRLLFMLADPDVQAADIRRAADEYAAVVEGGVKQHWPIHSVADRSPWQRLKVGFVSPDFRNHSVMYFVEGLLAQLDRRQFEVVALHLYPSSDVVTERVKRHVDQFVELKGLTHREQVNLVASHRFDVLVDLAGHTGNNGLLLMVRKLAPVQVSWLGYPATTGLTAMDYKFTDEVTDPPEADDQYSERLYRLPTLFCCYRPLIRYPLWRYQPAYQVRAAPALQNGFVTFGSCNNLGKLTDPVLALWGRILAAVPGAKLLIEGKNLEKPAFAEAYRQRCARLGIESSRLELVPLDAANQYLTYHRIDIALDPFPLTGGTTTFDVLWMGVPLVSMEGDSFKSRLSTGILSYLGQTEWLAHNADDYVRIATELAADPQRLSADRLAQRRAVEHSVLMDEARFAHHFGEGLRLMWLQWLAQSQCPDDTEAQSRLIESWFPSLPPEWSDPAVPGVGLEPGKRITLPEAHQRIGVLLDAAKVSETTKDAGPMTKIENPKWQQVTEFAEQILDAVPNDPVALTCLAEVEFAHGHTEFAVTYLKYAQEAIATNTQ</sequence>
<evidence type="ECO:0000256" key="5">
    <source>
        <dbReference type="ARBA" id="ARBA00022679"/>
    </source>
</evidence>
<evidence type="ECO:0000256" key="2">
    <source>
        <dbReference type="ARBA" id="ARBA00005386"/>
    </source>
</evidence>
<dbReference type="SUPFAM" id="SSF48452">
    <property type="entry name" value="TPR-like"/>
    <property type="match status" value="1"/>
</dbReference>
<keyword evidence="7" id="KW-0802">TPR repeat</keyword>